<organism evidence="2 3">
    <name type="scientific">Ectopseudomonas mendocina</name>
    <name type="common">Pseudomonas mendocina</name>
    <dbReference type="NCBI Taxonomy" id="300"/>
    <lineage>
        <taxon>Bacteria</taxon>
        <taxon>Pseudomonadati</taxon>
        <taxon>Pseudomonadota</taxon>
        <taxon>Gammaproteobacteria</taxon>
        <taxon>Pseudomonadales</taxon>
        <taxon>Pseudomonadaceae</taxon>
        <taxon>Ectopseudomonas</taxon>
    </lineage>
</organism>
<dbReference type="Pfam" id="PF07254">
    <property type="entry name" value="Cpta_toxin"/>
    <property type="match status" value="1"/>
</dbReference>
<evidence type="ECO:0000256" key="1">
    <source>
        <dbReference type="SAM" id="Phobius"/>
    </source>
</evidence>
<evidence type="ECO:0000313" key="3">
    <source>
        <dbReference type="Proteomes" id="UP001476583"/>
    </source>
</evidence>
<accession>A0ABZ2REX9</accession>
<feature type="transmembrane region" description="Helical" evidence="1">
    <location>
        <begin position="17"/>
        <end position="38"/>
    </location>
</feature>
<name>A0ABZ2REX9_ECTME</name>
<dbReference type="EMBL" id="CP148074">
    <property type="protein sequence ID" value="WXL24536.1"/>
    <property type="molecule type" value="Genomic_DNA"/>
</dbReference>
<keyword evidence="1" id="KW-0472">Membrane</keyword>
<dbReference type="Proteomes" id="UP001476583">
    <property type="component" value="Chromosome"/>
</dbReference>
<evidence type="ECO:0000313" key="2">
    <source>
        <dbReference type="EMBL" id="WXL24536.1"/>
    </source>
</evidence>
<reference evidence="2 3" key="1">
    <citation type="submission" date="2024-03" db="EMBL/GenBank/DDBJ databases">
        <title>Complete genome of BD2.</title>
        <authorList>
            <person name="Cao G."/>
        </authorList>
    </citation>
    <scope>NUCLEOTIDE SEQUENCE [LARGE SCALE GENOMIC DNA]</scope>
    <source>
        <strain evidence="2 3">BD2</strain>
    </source>
</reference>
<keyword evidence="3" id="KW-1185">Reference proteome</keyword>
<keyword evidence="1" id="KW-1133">Transmembrane helix</keyword>
<protein>
    <submittedName>
        <fullName evidence="2">Protein YgfX</fullName>
    </submittedName>
</protein>
<keyword evidence="1" id="KW-0812">Transmembrane</keyword>
<dbReference type="InterPro" id="IPR009883">
    <property type="entry name" value="YgfX"/>
</dbReference>
<feature type="transmembrane region" description="Helical" evidence="1">
    <location>
        <begin position="44"/>
        <end position="63"/>
    </location>
</feature>
<sequence length="150" mass="17886">MSSLSDYFECRWRASRWLLCIYALLQAMLLCCLYPLDLAVWCKLLIVLMCISHAVWVVPRYLLNSRRSAYQGLRWTESGWQVFSESEGWQAIELHPDSLALPLMVFLRFRLAGQRRVRSLCVARDSLSYHEHRRLRVRLKFSRYRWAVAE</sequence>
<proteinExistence type="predicted"/>
<gene>
    <name evidence="2" type="ORF">WG219_14560</name>
</gene>